<dbReference type="Pfam" id="PF02536">
    <property type="entry name" value="mTERF"/>
    <property type="match status" value="1"/>
</dbReference>
<keyword evidence="2" id="KW-0806">Transcription termination</keyword>
<evidence type="ECO:0000256" key="3">
    <source>
        <dbReference type="ARBA" id="ARBA00022946"/>
    </source>
</evidence>
<dbReference type="OrthoDB" id="637682at2759"/>
<gene>
    <name evidence="4" type="ORF">HU200_024566</name>
</gene>
<dbReference type="PANTHER" id="PTHR13068:SF181">
    <property type="entry name" value="MTERF TRANSCRIPTION FACTOR"/>
    <property type="match status" value="1"/>
</dbReference>
<keyword evidence="2" id="KW-0804">Transcription</keyword>
<evidence type="ECO:0000256" key="1">
    <source>
        <dbReference type="ARBA" id="ARBA00007692"/>
    </source>
</evidence>
<evidence type="ECO:0000256" key="2">
    <source>
        <dbReference type="ARBA" id="ARBA00022472"/>
    </source>
</evidence>
<keyword evidence="5" id="KW-1185">Reference proteome</keyword>
<name>A0A835EY75_9POAL</name>
<dbReference type="SMART" id="SM00733">
    <property type="entry name" value="Mterf"/>
    <property type="match status" value="5"/>
</dbReference>
<comment type="similarity">
    <text evidence="1">Belongs to the mTERF family.</text>
</comment>
<dbReference type="PANTHER" id="PTHR13068">
    <property type="entry name" value="CGI-12 PROTEIN-RELATED"/>
    <property type="match status" value="1"/>
</dbReference>
<protein>
    <submittedName>
        <fullName evidence="4">Uncharacterized protein</fullName>
    </submittedName>
</protein>
<proteinExistence type="inferred from homology"/>
<evidence type="ECO:0000313" key="4">
    <source>
        <dbReference type="EMBL" id="KAF8719809.1"/>
    </source>
</evidence>
<accession>A0A835EY75</accession>
<dbReference type="FunFam" id="1.25.70.10:FF:000001">
    <property type="entry name" value="Mitochondrial transcription termination factor-like"/>
    <property type="match status" value="1"/>
</dbReference>
<comment type="caution">
    <text evidence="4">The sequence shown here is derived from an EMBL/GenBank/DDBJ whole genome shotgun (WGS) entry which is preliminary data.</text>
</comment>
<keyword evidence="2" id="KW-0805">Transcription regulation</keyword>
<dbReference type="EMBL" id="JACEFO010001700">
    <property type="protein sequence ID" value="KAF8719809.1"/>
    <property type="molecule type" value="Genomic_DNA"/>
</dbReference>
<reference evidence="4" key="1">
    <citation type="submission" date="2020-07" db="EMBL/GenBank/DDBJ databases">
        <title>Genome sequence and genetic diversity analysis of an under-domesticated orphan crop, white fonio (Digitaria exilis).</title>
        <authorList>
            <person name="Bennetzen J.L."/>
            <person name="Chen S."/>
            <person name="Ma X."/>
            <person name="Wang X."/>
            <person name="Yssel A.E.J."/>
            <person name="Chaluvadi S.R."/>
            <person name="Johnson M."/>
            <person name="Gangashetty P."/>
            <person name="Hamidou F."/>
            <person name="Sanogo M.D."/>
            <person name="Zwaenepoel A."/>
            <person name="Wallace J."/>
            <person name="Van De Peer Y."/>
            <person name="Van Deynze A."/>
        </authorList>
    </citation>
    <scope>NUCLEOTIDE SEQUENCE</scope>
    <source>
        <tissue evidence="4">Leaves</tissue>
    </source>
</reference>
<dbReference type="Gene3D" id="1.25.70.10">
    <property type="entry name" value="Transcription termination factor 3, mitochondrial"/>
    <property type="match status" value="1"/>
</dbReference>
<dbReference type="GO" id="GO:0006353">
    <property type="term" value="P:DNA-templated transcription termination"/>
    <property type="evidence" value="ECO:0007669"/>
    <property type="project" value="UniProtKB-KW"/>
</dbReference>
<keyword evidence="3" id="KW-0809">Transit peptide</keyword>
<dbReference type="GO" id="GO:0003676">
    <property type="term" value="F:nucleic acid binding"/>
    <property type="evidence" value="ECO:0007669"/>
    <property type="project" value="InterPro"/>
</dbReference>
<evidence type="ECO:0000313" key="5">
    <source>
        <dbReference type="Proteomes" id="UP000636709"/>
    </source>
</evidence>
<dbReference type="AlphaFoldDB" id="A0A835EY75"/>
<dbReference type="InterPro" id="IPR003690">
    <property type="entry name" value="MTERF"/>
</dbReference>
<dbReference type="Proteomes" id="UP000636709">
    <property type="component" value="Unassembled WGS sequence"/>
</dbReference>
<organism evidence="4 5">
    <name type="scientific">Digitaria exilis</name>
    <dbReference type="NCBI Taxonomy" id="1010633"/>
    <lineage>
        <taxon>Eukaryota</taxon>
        <taxon>Viridiplantae</taxon>
        <taxon>Streptophyta</taxon>
        <taxon>Embryophyta</taxon>
        <taxon>Tracheophyta</taxon>
        <taxon>Spermatophyta</taxon>
        <taxon>Magnoliopsida</taxon>
        <taxon>Liliopsida</taxon>
        <taxon>Poales</taxon>
        <taxon>Poaceae</taxon>
        <taxon>PACMAD clade</taxon>
        <taxon>Panicoideae</taxon>
        <taxon>Panicodae</taxon>
        <taxon>Paniceae</taxon>
        <taxon>Anthephorinae</taxon>
        <taxon>Digitaria</taxon>
    </lineage>
</organism>
<sequence length="438" mass="48129">MSDLSSSPSPSSSSFALLCSTSFAAAPPQPPWLALHRCERYQEGRSNLEGTPMPVFASLACEYGVKYQKFLICRRRLLRLRLRLRLPQIPYAAGTDDSRPNPIDTLLSHGYSSAAPAGAALSEPCPATVSYLISCGLTPAAAAAHKLHTLSTEKVDAVRALLRSYGFTDAEIAGMAAEACHRAVLLMRSLDNHLLPCIQFLRDILGTDVDVCSAISGAPRAMESSIEKMRPAVAALRRLGLPEESISKLVILELGVLLTSPDRLSEIFEDLKALGLSITDTPFVYGIRALCGLSRETWLRKLALYQSFGVSEGELLRAFKKQPMIVLYSDENIKKKLRFLLDEVKLELTEVMRLPLIIGFSLEKNTKPRCAVLSVLMREGKIDPSTNVLSPLLASAKAFSERFVLRYADDVPDVVKAYEGKIIFEGFRDQDVLVPLKS</sequence>
<dbReference type="InterPro" id="IPR038538">
    <property type="entry name" value="MTERF_sf"/>
</dbReference>